<organism evidence="16 17">
    <name type="scientific">Synechocystis salina LEGE 00031</name>
    <dbReference type="NCBI Taxonomy" id="1828736"/>
    <lineage>
        <taxon>Bacteria</taxon>
        <taxon>Bacillati</taxon>
        <taxon>Cyanobacteriota</taxon>
        <taxon>Cyanophyceae</taxon>
        <taxon>Synechococcales</taxon>
        <taxon>Merismopediaceae</taxon>
        <taxon>Synechocystis</taxon>
    </lineage>
</organism>
<keyword evidence="4" id="KW-1003">Cell membrane</keyword>
<dbReference type="PANTHER" id="PTHR43185:SF1">
    <property type="entry name" value="FE(2+) TRANSPORTER FEOB"/>
    <property type="match status" value="1"/>
</dbReference>
<proteinExistence type="inferred from homology"/>
<feature type="transmembrane region" description="Helical" evidence="14">
    <location>
        <begin position="462"/>
        <end position="481"/>
    </location>
</feature>
<comment type="subcellular location">
    <subcellularLocation>
        <location evidence="14">Cell inner membrane</location>
        <topology evidence="14">Multi-pass membrane protein</topology>
    </subcellularLocation>
    <subcellularLocation>
        <location evidence="2">Cell membrane</location>
        <topology evidence="2">Multi-pass membrane protein</topology>
    </subcellularLocation>
</comment>
<feature type="transmembrane region" description="Helical" evidence="14">
    <location>
        <begin position="558"/>
        <end position="578"/>
    </location>
</feature>
<dbReference type="RefSeq" id="WP_194018734.1">
    <property type="nucleotide sequence ID" value="NZ_JADEVV010000004.1"/>
</dbReference>
<keyword evidence="12 14" id="KW-0472">Membrane</keyword>
<dbReference type="InterPro" id="IPR011640">
    <property type="entry name" value="Fe2_transport_prot_B_C"/>
</dbReference>
<feature type="domain" description="FeoB-type G" evidence="15">
    <location>
        <begin position="18"/>
        <end position="180"/>
    </location>
</feature>
<evidence type="ECO:0000259" key="15">
    <source>
        <dbReference type="PROSITE" id="PS51711"/>
    </source>
</evidence>
<comment type="function">
    <text evidence="1 14">Probable transporter of a GTP-driven Fe(2+) uptake system.</text>
</comment>
<gene>
    <name evidence="16" type="primary">feoB</name>
    <name evidence="16" type="ORF">IQ217_02100</name>
</gene>
<evidence type="ECO:0000256" key="12">
    <source>
        <dbReference type="ARBA" id="ARBA00023136"/>
    </source>
</evidence>
<dbReference type="InterPro" id="IPR006073">
    <property type="entry name" value="GTP-bd"/>
</dbReference>
<accession>A0ABR9VMT6</accession>
<evidence type="ECO:0000256" key="3">
    <source>
        <dbReference type="ARBA" id="ARBA00022448"/>
    </source>
</evidence>
<keyword evidence="9 14" id="KW-0408">Iron</keyword>
<keyword evidence="10" id="KW-0406">Ion transport</keyword>
<evidence type="ECO:0000256" key="11">
    <source>
        <dbReference type="ARBA" id="ARBA00023134"/>
    </source>
</evidence>
<evidence type="ECO:0000256" key="8">
    <source>
        <dbReference type="ARBA" id="ARBA00022989"/>
    </source>
</evidence>
<keyword evidence="5 14" id="KW-0410">Iron transport</keyword>
<keyword evidence="11 14" id="KW-0342">GTP-binding</keyword>
<keyword evidence="6 14" id="KW-0812">Transmembrane</keyword>
<name>A0ABR9VMT6_9SYNC</name>
<feature type="transmembrane region" description="Helical" evidence="14">
    <location>
        <begin position="584"/>
        <end position="606"/>
    </location>
</feature>
<feature type="transmembrane region" description="Helical" evidence="14">
    <location>
        <begin position="371"/>
        <end position="397"/>
    </location>
</feature>
<dbReference type="PROSITE" id="PS51711">
    <property type="entry name" value="G_FEOB"/>
    <property type="match status" value="1"/>
</dbReference>
<dbReference type="CDD" id="cd01879">
    <property type="entry name" value="FeoB"/>
    <property type="match status" value="1"/>
</dbReference>
<evidence type="ECO:0000313" key="16">
    <source>
        <dbReference type="EMBL" id="MBE9252662.1"/>
    </source>
</evidence>
<dbReference type="Pfam" id="PF02421">
    <property type="entry name" value="FeoB_N"/>
    <property type="match status" value="1"/>
</dbReference>
<evidence type="ECO:0000256" key="7">
    <source>
        <dbReference type="ARBA" id="ARBA00022741"/>
    </source>
</evidence>
<dbReference type="InterPro" id="IPR030389">
    <property type="entry name" value="G_FEOB_dom"/>
</dbReference>
<feature type="transmembrane region" description="Helical" evidence="14">
    <location>
        <begin position="293"/>
        <end position="317"/>
    </location>
</feature>
<evidence type="ECO:0000256" key="6">
    <source>
        <dbReference type="ARBA" id="ARBA00022692"/>
    </source>
</evidence>
<dbReference type="Gene3D" id="3.40.50.300">
    <property type="entry name" value="P-loop containing nucleotide triphosphate hydrolases"/>
    <property type="match status" value="1"/>
</dbReference>
<sequence>MVSHCQRGSVQSSRPGVKKRIAFIGQPNTGKSTFFNRITKANAAIANWPGLTVDLFRAVVPLQGEPIEFVDLPGIYDLNGFSEDERVVQRFLVDYAVNLVVVVVNAAQIDRQIRLLLQVQTLGIPAIALLNLADEAKRYGVQIDVAALQERLGLPLYPISAKYGTGCPRAMDAIGRAVAQQPEAYQIPDLVNVLSHHPVAIADMETALAGVVQMPSPTARTLTNAIDGVMLHPLFGLPLFFASMFGVFWVIWNVGLPSADPVDVVTGWLQSNVLEPLFSPLPTILQELLLDGIWTGFAALLSFVPLVAIFFMVMGILEGSGYLSRAAYLMDALMGRLGLDGRSFVLQMMGFGCNVPAIMGTRVMRSRGMRLLAMLVIPFSLCSARLQVFVFILAAVMPGTQGAIALFLLYLMSFMAAFTVASVLSRFHYFQARDPFVLELPPYRLPTFKQVFLRVWGEMREFVARLSIFMIIGSSLIWFLTSFPEGSTGLDTFAGRIGSLFQPLMNPLGINPFLTVSLIFGFVAKEIQVAALTVIYGLNNSDAVSDQIHSTVTFAQGFSYCLFSLIYIPCLTTLGAIWGESKSLVYTIIAVVIPLITAWLFSFIFYQGFSWLGWGG</sequence>
<evidence type="ECO:0000313" key="17">
    <source>
        <dbReference type="Proteomes" id="UP000658720"/>
    </source>
</evidence>
<evidence type="ECO:0000256" key="5">
    <source>
        <dbReference type="ARBA" id="ARBA00022496"/>
    </source>
</evidence>
<dbReference type="Pfam" id="PF07664">
    <property type="entry name" value="FeoB_C"/>
    <property type="match status" value="1"/>
</dbReference>
<keyword evidence="8 14" id="KW-1133">Transmembrane helix</keyword>
<comment type="caution">
    <text evidence="14">Lacks conserved residue(s) required for the propagation of feature annotation.</text>
</comment>
<dbReference type="InterPro" id="IPR003373">
    <property type="entry name" value="Fe2_transport_prot-B"/>
</dbReference>
<dbReference type="Pfam" id="PF07670">
    <property type="entry name" value="Gate"/>
    <property type="match status" value="2"/>
</dbReference>
<dbReference type="PANTHER" id="PTHR43185">
    <property type="entry name" value="FERROUS IRON TRANSPORT PROTEIN B"/>
    <property type="match status" value="1"/>
</dbReference>
<dbReference type="InterPro" id="IPR011642">
    <property type="entry name" value="Gate_dom"/>
</dbReference>
<evidence type="ECO:0000256" key="4">
    <source>
        <dbReference type="ARBA" id="ARBA00022475"/>
    </source>
</evidence>
<dbReference type="PRINTS" id="PR00326">
    <property type="entry name" value="GTP1OBG"/>
</dbReference>
<keyword evidence="3 14" id="KW-0813">Transport</keyword>
<dbReference type="NCBIfam" id="TIGR00437">
    <property type="entry name" value="feoB"/>
    <property type="match status" value="1"/>
</dbReference>
<keyword evidence="7" id="KW-0547">Nucleotide-binding</keyword>
<dbReference type="Proteomes" id="UP000658720">
    <property type="component" value="Unassembled WGS sequence"/>
</dbReference>
<evidence type="ECO:0000256" key="10">
    <source>
        <dbReference type="ARBA" id="ARBA00023065"/>
    </source>
</evidence>
<evidence type="ECO:0000256" key="14">
    <source>
        <dbReference type="RuleBase" id="RU362098"/>
    </source>
</evidence>
<evidence type="ECO:0000256" key="13">
    <source>
        <dbReference type="NCBIfam" id="TIGR00437"/>
    </source>
</evidence>
<feature type="transmembrane region" description="Helical" evidence="14">
    <location>
        <begin position="229"/>
        <end position="252"/>
    </location>
</feature>
<evidence type="ECO:0000256" key="2">
    <source>
        <dbReference type="ARBA" id="ARBA00004651"/>
    </source>
</evidence>
<comment type="caution">
    <text evidence="16">The sequence shown here is derived from an EMBL/GenBank/DDBJ whole genome shotgun (WGS) entry which is preliminary data.</text>
</comment>
<comment type="similarity">
    <text evidence="14">Belongs to the TRAFAC class TrmE-Era-EngA-EngB-Septin-like GTPase superfamily. FeoB GTPase (TC 9.A.8) family.</text>
</comment>
<dbReference type="SUPFAM" id="SSF52540">
    <property type="entry name" value="P-loop containing nucleoside triphosphate hydrolases"/>
    <property type="match status" value="1"/>
</dbReference>
<reference evidence="16 17" key="1">
    <citation type="submission" date="2020-10" db="EMBL/GenBank/DDBJ databases">
        <authorList>
            <person name="Castelo-Branco R."/>
            <person name="Eusebio N."/>
            <person name="Adriana R."/>
            <person name="Vieira A."/>
            <person name="Brugerolle De Fraissinette N."/>
            <person name="Rezende De Castro R."/>
            <person name="Schneider M.P."/>
            <person name="Vasconcelos V."/>
            <person name="Leao P.N."/>
        </authorList>
    </citation>
    <scope>NUCLEOTIDE SEQUENCE [LARGE SCALE GENOMIC DNA]</scope>
    <source>
        <strain evidence="16 17">LEGE 00031</strain>
    </source>
</reference>
<feature type="transmembrane region" description="Helical" evidence="14">
    <location>
        <begin position="403"/>
        <end position="424"/>
    </location>
</feature>
<dbReference type="EMBL" id="JADEVV010000004">
    <property type="protein sequence ID" value="MBE9252662.1"/>
    <property type="molecule type" value="Genomic_DNA"/>
</dbReference>
<evidence type="ECO:0000256" key="1">
    <source>
        <dbReference type="ARBA" id="ARBA00003926"/>
    </source>
</evidence>
<keyword evidence="17" id="KW-1185">Reference proteome</keyword>
<dbReference type="InterPro" id="IPR050860">
    <property type="entry name" value="FeoB_GTPase"/>
</dbReference>
<evidence type="ECO:0000256" key="9">
    <source>
        <dbReference type="ARBA" id="ARBA00023004"/>
    </source>
</evidence>
<protein>
    <recommendedName>
        <fullName evidence="13 14">Ferrous iron transport protein B</fullName>
    </recommendedName>
</protein>
<dbReference type="InterPro" id="IPR027417">
    <property type="entry name" value="P-loop_NTPase"/>
</dbReference>